<name>A0ABU1WCU1_9GAMM</name>
<keyword evidence="2" id="KW-1133">Transmembrane helix</keyword>
<organism evidence="3 4">
    <name type="scientific">Lysobacter niastensis</name>
    <dbReference type="NCBI Taxonomy" id="380629"/>
    <lineage>
        <taxon>Bacteria</taxon>
        <taxon>Pseudomonadati</taxon>
        <taxon>Pseudomonadota</taxon>
        <taxon>Gammaproteobacteria</taxon>
        <taxon>Lysobacterales</taxon>
        <taxon>Lysobacteraceae</taxon>
        <taxon>Lysobacter</taxon>
    </lineage>
</organism>
<keyword evidence="2" id="KW-0812">Transmembrane</keyword>
<evidence type="ECO:0000313" key="3">
    <source>
        <dbReference type="EMBL" id="MDR7135411.1"/>
    </source>
</evidence>
<feature type="transmembrane region" description="Helical" evidence="2">
    <location>
        <begin position="95"/>
        <end position="117"/>
    </location>
</feature>
<dbReference type="Proteomes" id="UP001251524">
    <property type="component" value="Unassembled WGS sequence"/>
</dbReference>
<keyword evidence="2" id="KW-0472">Membrane</keyword>
<dbReference type="EMBL" id="JAVDVY010000002">
    <property type="protein sequence ID" value="MDR7135411.1"/>
    <property type="molecule type" value="Genomic_DNA"/>
</dbReference>
<evidence type="ECO:0000256" key="2">
    <source>
        <dbReference type="SAM" id="Phobius"/>
    </source>
</evidence>
<sequence>MSPPEGDHDDRADKPRPTPDLADSVREVSAAGRASVAAAADAAKSLRSLLAADMSLARSAMGRTLAFVGVAIAAGASAWLLLVATLVIVLNSVGLSWQASILVGAALSLAVTAYAGWRAVHYFDYTRLKATRRQLARLGIGELSDFMPSADSAESARRAAHEERDRSENHGPPKDRRGVDITPP</sequence>
<feature type="compositionally biased region" description="Basic and acidic residues" evidence="1">
    <location>
        <begin position="154"/>
        <end position="184"/>
    </location>
</feature>
<keyword evidence="4" id="KW-1185">Reference proteome</keyword>
<evidence type="ECO:0008006" key="5">
    <source>
        <dbReference type="Google" id="ProtNLM"/>
    </source>
</evidence>
<comment type="caution">
    <text evidence="3">The sequence shown here is derived from an EMBL/GenBank/DDBJ whole genome shotgun (WGS) entry which is preliminary data.</text>
</comment>
<feature type="transmembrane region" description="Helical" evidence="2">
    <location>
        <begin position="64"/>
        <end position="89"/>
    </location>
</feature>
<evidence type="ECO:0000313" key="4">
    <source>
        <dbReference type="Proteomes" id="UP001251524"/>
    </source>
</evidence>
<accession>A0ABU1WCU1</accession>
<reference evidence="3 4" key="1">
    <citation type="submission" date="2023-07" db="EMBL/GenBank/DDBJ databases">
        <title>Sorghum-associated microbial communities from plants grown in Nebraska, USA.</title>
        <authorList>
            <person name="Schachtman D."/>
        </authorList>
    </citation>
    <scope>NUCLEOTIDE SEQUENCE [LARGE SCALE GENOMIC DNA]</scope>
    <source>
        <strain evidence="3 4">BE198</strain>
    </source>
</reference>
<proteinExistence type="predicted"/>
<gene>
    <name evidence="3" type="ORF">J2X06_002620</name>
</gene>
<dbReference type="RefSeq" id="WP_310063072.1">
    <property type="nucleotide sequence ID" value="NZ_JAVDVY010000002.1"/>
</dbReference>
<evidence type="ECO:0000256" key="1">
    <source>
        <dbReference type="SAM" id="MobiDB-lite"/>
    </source>
</evidence>
<feature type="region of interest" description="Disordered" evidence="1">
    <location>
        <begin position="148"/>
        <end position="184"/>
    </location>
</feature>
<feature type="compositionally biased region" description="Basic and acidic residues" evidence="1">
    <location>
        <begin position="1"/>
        <end position="17"/>
    </location>
</feature>
<feature type="region of interest" description="Disordered" evidence="1">
    <location>
        <begin position="1"/>
        <end position="24"/>
    </location>
</feature>
<protein>
    <recommendedName>
        <fullName evidence="5">Phage holin family protein</fullName>
    </recommendedName>
</protein>